<sequence length="826" mass="91467">MIADMSSEFQIYTGKIGDMSEKDLGRRSNKQVRRIFFTGAPNFEQDQIDDCLALKKGKKCLPADFVDDKRLTRELAKQVHSALFDAFGISVSEEDYDAFCLAYMFTYRDFEMGTLGLAWTGDLKNAGGVCEKNGHYRGSMKSLNTGIVTLLNYGKHVPPAVSHVTLAHEIGHNFGSPSFFSFNSQHDPEVCTPGGEDGNYIMFARATSGDKRNNNHFSPCSLKSINPVLNFKARSPKGCFTEPQISLCGNGVVEEGEECDCGWEEDCKDECCFPQRRYSPIDEPPCRLRGNAICSPSQGPCCTSQCQLKFNGICREDNGCRDASRCNGNSPKCPPSVNKPNKTVCNKEFVCFMGECTGSICLAFGLESCQCIPGKNDPKTKACELCCKLPGDHQPCISSFEWNDATYPIPDMYSKPGTPCNDYNGYCDVFQMCREVDPSGPLATLRKMLLSEESIASFRKWVMDYWYAVALIVLTVIALLVFSTKLLGKRPNGKLKSITVMHNQQPTETVKLPNADSQGVTVHPQLRSKLPLKKKVRNGKKIKRKYNTTKESANNNNNLNSPNKSKISPKKKKRVSAAVGVEENRKKAGDTAAVIEIPPSKVKRTQQSNVSKKKRKKKEVIDYSNARNDQDGKKGLITAEVIHNPVTPEVTDPVGKVQNWLLKSHHSALPKSKSTPAGLTDKSNRSPHKRPTIRPKSDKSKSHSIGNLPNDKDKVRLQVVYKPPFKFSVKLKKPDKTVSTASKPKSNSRTAVLVRTVKEREAKFKKNTVKPSEDPVISTGVVTSPLQVNKTASSQPNPDDIDSNIHTVQSDLEVLLSESEFLFSGD</sequence>
<comment type="caution">
    <text evidence="1">The sequence shown here is derived from an EMBL/GenBank/DDBJ whole genome shotgun (WGS) entry which is preliminary data.</text>
</comment>
<proteinExistence type="predicted"/>
<evidence type="ECO:0000313" key="2">
    <source>
        <dbReference type="Proteomes" id="UP001056778"/>
    </source>
</evidence>
<reference evidence="1" key="1">
    <citation type="submission" date="2022-04" db="EMBL/GenBank/DDBJ databases">
        <title>Chromosome-scale genome assembly of Holotrichia oblita Faldermann.</title>
        <authorList>
            <person name="Rongchong L."/>
        </authorList>
    </citation>
    <scope>NUCLEOTIDE SEQUENCE</scope>
    <source>
        <strain evidence="1">81SQS9</strain>
    </source>
</reference>
<evidence type="ECO:0000313" key="1">
    <source>
        <dbReference type="EMBL" id="KAI4458960.1"/>
    </source>
</evidence>
<dbReference type="Proteomes" id="UP001056778">
    <property type="component" value="Chromosome 6"/>
</dbReference>
<organism evidence="1 2">
    <name type="scientific">Holotrichia oblita</name>
    <name type="common">Chafer beetle</name>
    <dbReference type="NCBI Taxonomy" id="644536"/>
    <lineage>
        <taxon>Eukaryota</taxon>
        <taxon>Metazoa</taxon>
        <taxon>Ecdysozoa</taxon>
        <taxon>Arthropoda</taxon>
        <taxon>Hexapoda</taxon>
        <taxon>Insecta</taxon>
        <taxon>Pterygota</taxon>
        <taxon>Neoptera</taxon>
        <taxon>Endopterygota</taxon>
        <taxon>Coleoptera</taxon>
        <taxon>Polyphaga</taxon>
        <taxon>Scarabaeiformia</taxon>
        <taxon>Scarabaeidae</taxon>
        <taxon>Melolonthinae</taxon>
        <taxon>Holotrichia</taxon>
    </lineage>
</organism>
<dbReference type="EMBL" id="CM043020">
    <property type="protein sequence ID" value="KAI4458960.1"/>
    <property type="molecule type" value="Genomic_DNA"/>
</dbReference>
<accession>A0ACB9SWP1</accession>
<keyword evidence="2" id="KW-1185">Reference proteome</keyword>
<name>A0ACB9SWP1_HOLOL</name>
<gene>
    <name evidence="1" type="ORF">MML48_6g00015574</name>
</gene>
<protein>
    <submittedName>
        <fullName evidence="1">Adam10/adam17 metallopeptidase family member</fullName>
    </submittedName>
</protein>